<dbReference type="Gene3D" id="3.40.50.410">
    <property type="entry name" value="von Willebrand factor, type A domain"/>
    <property type="match status" value="1"/>
</dbReference>
<evidence type="ECO:0000259" key="2">
    <source>
        <dbReference type="Pfam" id="PF13400"/>
    </source>
</evidence>
<accession>A0AAX3DTN6</accession>
<dbReference type="Proteomes" id="UP001163166">
    <property type="component" value="Chromosome"/>
</dbReference>
<dbReference type="RefSeq" id="WP_264073789.1">
    <property type="nucleotide sequence ID" value="NZ_CP076676.1"/>
</dbReference>
<reference evidence="3" key="1">
    <citation type="journal article" date="2022" name="Biol. Control">
        <title>In silico genomic analysis of Rhodopseudomonas palustris strains revealed potential biocontrol agents and crop yield enhancers.</title>
        <authorList>
            <person name="Surachat K."/>
            <person name="Kantachote D."/>
            <person name="Deachamag P."/>
            <person name="Wonglapsuwan M."/>
        </authorList>
    </citation>
    <scope>NUCLEOTIDE SEQUENCE</scope>
    <source>
        <strain evidence="3">TLS06</strain>
    </source>
</reference>
<feature type="transmembrane region" description="Helical" evidence="1">
    <location>
        <begin position="26"/>
        <end position="44"/>
    </location>
</feature>
<dbReference type="InterPro" id="IPR028087">
    <property type="entry name" value="Tad_N"/>
</dbReference>
<name>A0AAX3DTN6_RHOPL</name>
<dbReference type="EMBL" id="CP076676">
    <property type="protein sequence ID" value="UYO38188.1"/>
    <property type="molecule type" value="Genomic_DNA"/>
</dbReference>
<keyword evidence="1" id="KW-0472">Membrane</keyword>
<dbReference type="SUPFAM" id="SSF53300">
    <property type="entry name" value="vWA-like"/>
    <property type="match status" value="1"/>
</dbReference>
<organism evidence="3 4">
    <name type="scientific">Rhodopseudomonas palustris</name>
    <dbReference type="NCBI Taxonomy" id="1076"/>
    <lineage>
        <taxon>Bacteria</taxon>
        <taxon>Pseudomonadati</taxon>
        <taxon>Pseudomonadota</taxon>
        <taxon>Alphaproteobacteria</taxon>
        <taxon>Hyphomicrobiales</taxon>
        <taxon>Nitrobacteraceae</taxon>
        <taxon>Rhodopseudomonas</taxon>
    </lineage>
</organism>
<evidence type="ECO:0000256" key="1">
    <source>
        <dbReference type="SAM" id="Phobius"/>
    </source>
</evidence>
<dbReference type="AlphaFoldDB" id="A0AAX3DTN6"/>
<protein>
    <submittedName>
        <fullName evidence="3">Pilus assembly protein</fullName>
    </submittedName>
</protein>
<dbReference type="Pfam" id="PF13400">
    <property type="entry name" value="Tad"/>
    <property type="match status" value="1"/>
</dbReference>
<sequence>MSMISLAAQLTRAARRFPQANGGNIAVIFALALVPLLGFIGMAVDYSRANNARTSLQNALDSAALMLSRDLGVGAITPDQVSSKAQTYFNSLYTNKESGAVTVTATYTAKDSSGSSTIAMSGQGSVPTQFMKILGFQTMAIGSSTTTTWGGTRLRVAMALDVTGSMADDGKLDAMKTAAKSLIDTLRASTQSADDVYVSIVPFAHMVNVGLSNKNATWLKWDDWPEYEGSCSTGWWSNVTYYSKTDCRNNGRTWTPYTSTNIWKGCVADRDQPADTTKDAPTSDPKRFPARYQLLNSSVCPPEITPMTSIYSSGNATTLKNKIDAFTAGGGTNQPIGMHWAWLSLQSGVPLNTPAKDSNYKYTDAIILLSDGLNTMDRWPSYGNGQVQYNGQIDARQRILCDNIRASATNTNPVLIYTIQVNTDGDPESSVLKYCADSGSFFSTTTSSGIGTAFAQIGSSLSKLRVAK</sequence>
<feature type="domain" description="Putative Flp pilus-assembly TadG-like N-terminal" evidence="2">
    <location>
        <begin position="23"/>
        <end position="65"/>
    </location>
</feature>
<keyword evidence="1" id="KW-0812">Transmembrane</keyword>
<gene>
    <name evidence="3" type="ORF">KQX62_15765</name>
</gene>
<evidence type="ECO:0000313" key="3">
    <source>
        <dbReference type="EMBL" id="UYO38188.1"/>
    </source>
</evidence>
<evidence type="ECO:0000313" key="4">
    <source>
        <dbReference type="Proteomes" id="UP001163166"/>
    </source>
</evidence>
<dbReference type="InterPro" id="IPR036465">
    <property type="entry name" value="vWFA_dom_sf"/>
</dbReference>
<proteinExistence type="predicted"/>
<keyword evidence="1" id="KW-1133">Transmembrane helix</keyword>